<accession>A0AAV5IRZ0</accession>
<evidence type="ECO:0000256" key="3">
    <source>
        <dbReference type="SAM" id="MobiDB-lite"/>
    </source>
</evidence>
<evidence type="ECO:0000313" key="6">
    <source>
        <dbReference type="Proteomes" id="UP001054252"/>
    </source>
</evidence>
<dbReference type="Proteomes" id="UP001054252">
    <property type="component" value="Unassembled WGS sequence"/>
</dbReference>
<feature type="domain" description="PB1" evidence="4">
    <location>
        <begin position="112"/>
        <end position="203"/>
    </location>
</feature>
<sequence>MFGLYSGGLEPLRRWGNCWKIENSIGSSPRSTLRPPKPPFPTALGATTVRGAPISGLGTCLPARPVTKKAAYSTGGSSKDNVNLNKQGHKEQSSSSTSLSIHGQAPKVAICWKPLKLVYDHGIRLAQMPVNCSFRVLREIVSKCFPSSKSIFTKYQDNDGDLVTITCITELRLVESTADGVISEEPGTNKDEEKALEMIMGDESGCPSSNGELVFEAIDIEIDKTHKESPKEKRETSKDPESKEVEMDDGLSHLLSFSAPMRWLLWQFSIGELFTCAARKRIPLDELAKKEVVVAKLQVAYDWVNEKYSLARAKYEKALMIKPDFYEEEKMKVATEMWEKLEEQRAKELKDPNASKREELLKRRKKTRSGKHTSTSGTKGEPSQGQAELSPEETTKQAVVMRSQIHLFWGNMLFERSQVECKLGMVGWKKNLDAAIERVKLVGASKADISAVLINHCSRVDAVEGDEKKVNGEAELGNEGVKGLTKLVCETDSTIVAPALQKPESARREISPIIINAVCLSKRFESIQFRAISQQAKETANWVATSTRKGLSFGDWVQAPTSSLAYMLACDLNPFHVQNNTHYSAFSVPPAVTSA</sequence>
<dbReference type="SMART" id="SM00666">
    <property type="entry name" value="PB1"/>
    <property type="match status" value="1"/>
</dbReference>
<gene>
    <name evidence="5" type="ORF">SLEP1_g14444</name>
</gene>
<comment type="caution">
    <text evidence="5">The sequence shown here is derived from an EMBL/GenBank/DDBJ whole genome shotgun (WGS) entry which is preliminary data.</text>
</comment>
<evidence type="ECO:0000259" key="4">
    <source>
        <dbReference type="SMART" id="SM00666"/>
    </source>
</evidence>
<reference evidence="5 6" key="1">
    <citation type="journal article" date="2021" name="Commun. Biol.">
        <title>The genome of Shorea leprosula (Dipterocarpaceae) highlights the ecological relevance of drought in aseasonal tropical rainforests.</title>
        <authorList>
            <person name="Ng K.K.S."/>
            <person name="Kobayashi M.J."/>
            <person name="Fawcett J.A."/>
            <person name="Hatakeyama M."/>
            <person name="Paape T."/>
            <person name="Ng C.H."/>
            <person name="Ang C.C."/>
            <person name="Tnah L.H."/>
            <person name="Lee C.T."/>
            <person name="Nishiyama T."/>
            <person name="Sese J."/>
            <person name="O'Brien M.J."/>
            <person name="Copetti D."/>
            <person name="Mohd Noor M.I."/>
            <person name="Ong R.C."/>
            <person name="Putra M."/>
            <person name="Sireger I.Z."/>
            <person name="Indrioko S."/>
            <person name="Kosugi Y."/>
            <person name="Izuno A."/>
            <person name="Isagi Y."/>
            <person name="Lee S.L."/>
            <person name="Shimizu K.K."/>
        </authorList>
    </citation>
    <scope>NUCLEOTIDE SEQUENCE [LARGE SCALE GENOMIC DNA]</scope>
    <source>
        <strain evidence="5">214</strain>
    </source>
</reference>
<dbReference type="PANTHER" id="PTHR46183:SF8">
    <property type="entry name" value="PROTEIN CLMP1"/>
    <property type="match status" value="1"/>
</dbReference>
<keyword evidence="2" id="KW-0802">TPR repeat</keyword>
<dbReference type="EMBL" id="BPVZ01000018">
    <property type="protein sequence ID" value="GKV01938.1"/>
    <property type="molecule type" value="Genomic_DNA"/>
</dbReference>
<feature type="region of interest" description="Disordered" evidence="3">
    <location>
        <begin position="71"/>
        <end position="99"/>
    </location>
</feature>
<feature type="region of interest" description="Disordered" evidence="3">
    <location>
        <begin position="226"/>
        <end position="245"/>
    </location>
</feature>
<evidence type="ECO:0000256" key="1">
    <source>
        <dbReference type="ARBA" id="ARBA00022737"/>
    </source>
</evidence>
<keyword evidence="1" id="KW-0677">Repeat</keyword>
<dbReference type="Pfam" id="PF00564">
    <property type="entry name" value="PB1"/>
    <property type="match status" value="1"/>
</dbReference>
<evidence type="ECO:0000256" key="2">
    <source>
        <dbReference type="ARBA" id="ARBA00022803"/>
    </source>
</evidence>
<feature type="compositionally biased region" description="Polar residues" evidence="3">
    <location>
        <begin position="372"/>
        <end position="387"/>
    </location>
</feature>
<dbReference type="InterPro" id="IPR044517">
    <property type="entry name" value="PHOX1-4"/>
</dbReference>
<dbReference type="AlphaFoldDB" id="A0AAV5IRZ0"/>
<protein>
    <recommendedName>
        <fullName evidence="4">PB1 domain-containing protein</fullName>
    </recommendedName>
</protein>
<feature type="compositionally biased region" description="Basic residues" evidence="3">
    <location>
        <begin position="362"/>
        <end position="371"/>
    </location>
</feature>
<dbReference type="SUPFAM" id="SSF54277">
    <property type="entry name" value="CAD &amp; PB1 domains"/>
    <property type="match status" value="1"/>
</dbReference>
<dbReference type="CDD" id="cd05992">
    <property type="entry name" value="PB1"/>
    <property type="match status" value="1"/>
</dbReference>
<dbReference type="InterPro" id="IPR000270">
    <property type="entry name" value="PB1_dom"/>
</dbReference>
<dbReference type="Gene3D" id="3.10.20.90">
    <property type="entry name" value="Phosphatidylinositol 3-kinase Catalytic Subunit, Chain A, domain 1"/>
    <property type="match status" value="1"/>
</dbReference>
<proteinExistence type="predicted"/>
<feature type="compositionally biased region" description="Basic and acidic residues" evidence="3">
    <location>
        <begin position="347"/>
        <end position="361"/>
    </location>
</feature>
<evidence type="ECO:0000313" key="5">
    <source>
        <dbReference type="EMBL" id="GKV01938.1"/>
    </source>
</evidence>
<name>A0AAV5IRZ0_9ROSI</name>
<keyword evidence="6" id="KW-1185">Reference proteome</keyword>
<feature type="region of interest" description="Disordered" evidence="3">
    <location>
        <begin position="347"/>
        <end position="395"/>
    </location>
</feature>
<organism evidence="5 6">
    <name type="scientific">Rubroshorea leprosula</name>
    <dbReference type="NCBI Taxonomy" id="152421"/>
    <lineage>
        <taxon>Eukaryota</taxon>
        <taxon>Viridiplantae</taxon>
        <taxon>Streptophyta</taxon>
        <taxon>Embryophyta</taxon>
        <taxon>Tracheophyta</taxon>
        <taxon>Spermatophyta</taxon>
        <taxon>Magnoliopsida</taxon>
        <taxon>eudicotyledons</taxon>
        <taxon>Gunneridae</taxon>
        <taxon>Pentapetalae</taxon>
        <taxon>rosids</taxon>
        <taxon>malvids</taxon>
        <taxon>Malvales</taxon>
        <taxon>Dipterocarpaceae</taxon>
        <taxon>Rubroshorea</taxon>
    </lineage>
</organism>
<dbReference type="PANTHER" id="PTHR46183">
    <property type="entry name" value="PROTEIN CLMP1"/>
    <property type="match status" value="1"/>
</dbReference>
<feature type="compositionally biased region" description="Polar residues" evidence="3">
    <location>
        <begin position="74"/>
        <end position="86"/>
    </location>
</feature>